<dbReference type="Gene3D" id="3.50.50.60">
    <property type="entry name" value="FAD/NAD(P)-binding domain"/>
    <property type="match status" value="1"/>
</dbReference>
<reference evidence="1 2" key="1">
    <citation type="submission" date="2020-08" db="EMBL/GenBank/DDBJ databases">
        <title>The Agave Microbiome: Exploring the role of microbial communities in plant adaptations to desert environments.</title>
        <authorList>
            <person name="Partida-Martinez L.P."/>
        </authorList>
    </citation>
    <scope>NUCLEOTIDE SEQUENCE [LARGE SCALE GENOMIC DNA]</scope>
    <source>
        <strain evidence="1 2">AT3.2</strain>
    </source>
</reference>
<proteinExistence type="predicted"/>
<protein>
    <recommendedName>
        <fullName evidence="3">NAD/FAD-dependent oxidoreductase</fullName>
    </recommendedName>
</protein>
<evidence type="ECO:0000313" key="1">
    <source>
        <dbReference type="EMBL" id="MBB6134712.1"/>
    </source>
</evidence>
<dbReference type="SUPFAM" id="SSF51905">
    <property type="entry name" value="FAD/NAD(P)-binding domain"/>
    <property type="match status" value="1"/>
</dbReference>
<comment type="caution">
    <text evidence="1">The sequence shown here is derived from an EMBL/GenBank/DDBJ whole genome shotgun (WGS) entry which is preliminary data.</text>
</comment>
<dbReference type="RefSeq" id="WP_183555393.1">
    <property type="nucleotide sequence ID" value="NZ_JACHBX010000003.1"/>
</dbReference>
<dbReference type="InterPro" id="IPR036188">
    <property type="entry name" value="FAD/NAD-bd_sf"/>
</dbReference>
<evidence type="ECO:0000313" key="2">
    <source>
        <dbReference type="Proteomes" id="UP000540787"/>
    </source>
</evidence>
<dbReference type="Gene3D" id="3.90.660.10">
    <property type="match status" value="1"/>
</dbReference>
<gene>
    <name evidence="1" type="ORF">HD842_002870</name>
</gene>
<sequence>MSGTSLRVAVVGAGIAGATCARTLADAGHAVQVFDKSRGVGGRMSTRRVTLDSADADAVLGLDHGTPCFAVTGAEFLDFVEQGQRAGLLARWTPRLASHSAGLPGGVMWVATPDMPALCRALLKDLPLRTLCTVDGVRRSGATWSLESAGATVADGFDAVALAIPPQQAAALLGVHRPDWAARAQAVPMLPVWVLMGTTDAPATGCDWDLALPASGPLALVVRNDAKPARAVLAGQAQWVVHATPDWTGAHLDTPADQVQAMLQAALADCVGDALAWRFAAVHRWLYATLAAAPGDEPADGAWWDAGMGLGVCGDALAGGGVEGAWRSGRALAALVTAAASGDQT</sequence>
<dbReference type="EMBL" id="JACHBX010000003">
    <property type="protein sequence ID" value="MBB6134712.1"/>
    <property type="molecule type" value="Genomic_DNA"/>
</dbReference>
<organism evidence="1 2">
    <name type="scientific">Massilia aurea</name>
    <dbReference type="NCBI Taxonomy" id="373040"/>
    <lineage>
        <taxon>Bacteria</taxon>
        <taxon>Pseudomonadati</taxon>
        <taxon>Pseudomonadota</taxon>
        <taxon>Betaproteobacteria</taxon>
        <taxon>Burkholderiales</taxon>
        <taxon>Oxalobacteraceae</taxon>
        <taxon>Telluria group</taxon>
        <taxon>Massilia</taxon>
    </lineage>
</organism>
<accession>A0A7X0CF22</accession>
<dbReference type="Pfam" id="PF13450">
    <property type="entry name" value="NAD_binding_8"/>
    <property type="match status" value="1"/>
</dbReference>
<dbReference type="AlphaFoldDB" id="A0A7X0CF22"/>
<evidence type="ECO:0008006" key="3">
    <source>
        <dbReference type="Google" id="ProtNLM"/>
    </source>
</evidence>
<dbReference type="PANTHER" id="PTHR16128">
    <property type="entry name" value="FAD/NAD(P)-BINDING OXIDOREDUCTASE FAMILY PROTEIN"/>
    <property type="match status" value="1"/>
</dbReference>
<dbReference type="Proteomes" id="UP000540787">
    <property type="component" value="Unassembled WGS sequence"/>
</dbReference>
<dbReference type="PANTHER" id="PTHR16128:SF5">
    <property type="entry name" value="FAD_NAD(P)-BINDING OXIDOREDUCTASE FAMILY PROTEIN"/>
    <property type="match status" value="1"/>
</dbReference>
<dbReference type="PRINTS" id="PR00419">
    <property type="entry name" value="ADXRDTASE"/>
</dbReference>
<keyword evidence="2" id="KW-1185">Reference proteome</keyword>
<name>A0A7X0CF22_9BURK</name>